<name>A0A1G2QEF6_9BACT</name>
<protein>
    <recommendedName>
        <fullName evidence="3">Peptidoglycan binding-like domain-containing protein</fullName>
    </recommendedName>
</protein>
<feature type="compositionally biased region" description="Acidic residues" evidence="1">
    <location>
        <begin position="142"/>
        <end position="156"/>
    </location>
</feature>
<feature type="region of interest" description="Disordered" evidence="1">
    <location>
        <begin position="132"/>
        <end position="165"/>
    </location>
</feature>
<dbReference type="InterPro" id="IPR036365">
    <property type="entry name" value="PGBD-like_sf"/>
</dbReference>
<dbReference type="Gene3D" id="1.10.101.10">
    <property type="entry name" value="PGBD-like superfamily/PGBD"/>
    <property type="match status" value="1"/>
</dbReference>
<evidence type="ECO:0000313" key="5">
    <source>
        <dbReference type="Proteomes" id="UP000177043"/>
    </source>
</evidence>
<evidence type="ECO:0000256" key="1">
    <source>
        <dbReference type="SAM" id="MobiDB-lite"/>
    </source>
</evidence>
<dbReference type="InterPro" id="IPR002477">
    <property type="entry name" value="Peptidoglycan-bd-like"/>
</dbReference>
<feature type="signal peptide" evidence="2">
    <location>
        <begin position="1"/>
        <end position="25"/>
    </location>
</feature>
<accession>A0A1G2QEF6</accession>
<dbReference type="EMBL" id="MHTJ01000002">
    <property type="protein sequence ID" value="OHA58980.1"/>
    <property type="molecule type" value="Genomic_DNA"/>
</dbReference>
<comment type="caution">
    <text evidence="4">The sequence shown here is derived from an EMBL/GenBank/DDBJ whole genome shotgun (WGS) entry which is preliminary data.</text>
</comment>
<evidence type="ECO:0000259" key="3">
    <source>
        <dbReference type="Pfam" id="PF01471"/>
    </source>
</evidence>
<dbReference type="AlphaFoldDB" id="A0A1G2QEF6"/>
<dbReference type="Pfam" id="PF01471">
    <property type="entry name" value="PG_binding_1"/>
    <property type="match status" value="1"/>
</dbReference>
<reference evidence="4 5" key="1">
    <citation type="journal article" date="2016" name="Nat. Commun.">
        <title>Thousands of microbial genomes shed light on interconnected biogeochemical processes in an aquifer system.</title>
        <authorList>
            <person name="Anantharaman K."/>
            <person name="Brown C.T."/>
            <person name="Hug L.A."/>
            <person name="Sharon I."/>
            <person name="Castelle C.J."/>
            <person name="Probst A.J."/>
            <person name="Thomas B.C."/>
            <person name="Singh A."/>
            <person name="Wilkins M.J."/>
            <person name="Karaoz U."/>
            <person name="Brodie E.L."/>
            <person name="Williams K.H."/>
            <person name="Hubbard S.S."/>
            <person name="Banfield J.F."/>
        </authorList>
    </citation>
    <scope>NUCLEOTIDE SEQUENCE [LARGE SCALE GENOMIC DNA]</scope>
</reference>
<dbReference type="InterPro" id="IPR036366">
    <property type="entry name" value="PGBDSf"/>
</dbReference>
<proteinExistence type="predicted"/>
<dbReference type="Proteomes" id="UP000177043">
    <property type="component" value="Unassembled WGS sequence"/>
</dbReference>
<gene>
    <name evidence="4" type="ORF">A2571_01220</name>
</gene>
<evidence type="ECO:0000256" key="2">
    <source>
        <dbReference type="SAM" id="SignalP"/>
    </source>
</evidence>
<dbReference type="STRING" id="1802438.A2571_01220"/>
<dbReference type="SUPFAM" id="SSF47090">
    <property type="entry name" value="PGBD-like"/>
    <property type="match status" value="1"/>
</dbReference>
<feature type="chain" id="PRO_5009584089" description="Peptidoglycan binding-like domain-containing protein" evidence="2">
    <location>
        <begin position="26"/>
        <end position="675"/>
    </location>
</feature>
<evidence type="ECO:0000313" key="4">
    <source>
        <dbReference type="EMBL" id="OHA58980.1"/>
    </source>
</evidence>
<sequence>MIKVKQAVALVAGLAAGVMVFAAVAAPAPAQADATQDKIDALMQEIAALKASMGGSSTASVVFTRDLTIGSTGADVTALQQFLIGKGHVIPAGATGYFGAQTKAALSAYQAANGIVPAAGYFGPITRAKVSAGTTTGGGNTDDGDDDSDTDTDTGDLEGGAGSVDSYKLMSGLTNEKVGEDAEDVDVAGLEIEVDNGSDIEITAVRLVFNEGTAGSDFDKYASEVAIMLDGKEAARVDADEFNSDNNWTKTVSLDNGAIIRGGDTENLTVAISGISNLDTNDAADTWTVDFTQIRFRDGAGDSTSEDPATGTRTFSFESFATATNAELRLVENDENINDAHVIDVHATDDTNDVPLLSFTMEARGTSDLKLNKLAASTTVTGASHVDDILKEVTLWIDGEEITSGTSIQDSDGVEVGTTEGYLFDDLDYTIDAGDKVEAEIRGSFNSVADALDEGDTVTVTIDEDTTDTPAAWDVDDETGERLGDADLIGTATGGAHPIYDNGIKVKFLSQSTSQSEGSIAGDKDVASLVVKFSVEALNGNSQYIYIDGDTVATATPSTDADGDASAVGFSWATTTDSTIGTTTAQITAILESDNGTQTGDTTTSGDKRFRITAGSTPRNFTFTVTVPAEGVNGIVGSKVTGLRWGTTDADAMANVYTYDLGNFKTSLVTGVSIH</sequence>
<keyword evidence="2" id="KW-0732">Signal</keyword>
<organism evidence="4 5">
    <name type="scientific">Candidatus Vogelbacteria bacterium RIFOXYD1_FULL_44_32</name>
    <dbReference type="NCBI Taxonomy" id="1802438"/>
    <lineage>
        <taxon>Bacteria</taxon>
        <taxon>Candidatus Vogeliibacteriota</taxon>
    </lineage>
</organism>
<feature type="domain" description="Peptidoglycan binding-like" evidence="3">
    <location>
        <begin position="72"/>
        <end position="129"/>
    </location>
</feature>